<accession>A0ABR7MXZ3</accession>
<dbReference type="RefSeq" id="WP_249296979.1">
    <property type="nucleotide sequence ID" value="NZ_JACRSX010000001.1"/>
</dbReference>
<feature type="transmembrane region" description="Helical" evidence="1">
    <location>
        <begin position="342"/>
        <end position="368"/>
    </location>
</feature>
<reference evidence="2 3" key="1">
    <citation type="submission" date="2020-08" db="EMBL/GenBank/DDBJ databases">
        <title>Genome public.</title>
        <authorList>
            <person name="Liu C."/>
            <person name="Sun Q."/>
        </authorList>
    </citation>
    <scope>NUCLEOTIDE SEQUENCE [LARGE SCALE GENOMIC DNA]</scope>
    <source>
        <strain evidence="2 3">NSJ-37</strain>
    </source>
</reference>
<dbReference type="Proteomes" id="UP000606193">
    <property type="component" value="Unassembled WGS sequence"/>
</dbReference>
<keyword evidence="1" id="KW-0472">Membrane</keyword>
<feature type="transmembrane region" description="Helical" evidence="1">
    <location>
        <begin position="540"/>
        <end position="559"/>
    </location>
</feature>
<feature type="transmembrane region" description="Helical" evidence="1">
    <location>
        <begin position="287"/>
        <end position="305"/>
    </location>
</feature>
<evidence type="ECO:0008006" key="4">
    <source>
        <dbReference type="Google" id="ProtNLM"/>
    </source>
</evidence>
<gene>
    <name evidence="2" type="ORF">H8704_01185</name>
</gene>
<keyword evidence="3" id="KW-1185">Reference proteome</keyword>
<proteinExistence type="predicted"/>
<protein>
    <recommendedName>
        <fullName evidence="4">ABC transporter permease</fullName>
    </recommendedName>
</protein>
<dbReference type="PANTHER" id="PTHR43471">
    <property type="entry name" value="ABC TRANSPORTER PERMEASE"/>
    <property type="match status" value="1"/>
</dbReference>
<feature type="transmembrane region" description="Helical" evidence="1">
    <location>
        <begin position="638"/>
        <end position="660"/>
    </location>
</feature>
<feature type="transmembrane region" description="Helical" evidence="1">
    <location>
        <begin position="150"/>
        <end position="176"/>
    </location>
</feature>
<dbReference type="EMBL" id="JACRSX010000001">
    <property type="protein sequence ID" value="MBC8561257.1"/>
    <property type="molecule type" value="Genomic_DNA"/>
</dbReference>
<evidence type="ECO:0000256" key="1">
    <source>
        <dbReference type="SAM" id="Phobius"/>
    </source>
</evidence>
<organism evidence="2 3">
    <name type="scientific">Jutongia huaianensis</name>
    <dbReference type="NCBI Taxonomy" id="2763668"/>
    <lineage>
        <taxon>Bacteria</taxon>
        <taxon>Bacillati</taxon>
        <taxon>Bacillota</taxon>
        <taxon>Clostridia</taxon>
        <taxon>Lachnospirales</taxon>
        <taxon>Lachnospiraceae</taxon>
        <taxon>Jutongia</taxon>
    </lineage>
</organism>
<comment type="caution">
    <text evidence="2">The sequence shown here is derived from an EMBL/GenBank/DDBJ whole genome shotgun (WGS) entry which is preliminary data.</text>
</comment>
<feature type="transmembrane region" description="Helical" evidence="1">
    <location>
        <begin position="580"/>
        <end position="599"/>
    </location>
</feature>
<feature type="transmembrane region" description="Helical" evidence="1">
    <location>
        <begin position="667"/>
        <end position="687"/>
    </location>
</feature>
<name>A0ABR7MXZ3_9FIRM</name>
<feature type="transmembrane region" description="Helical" evidence="1">
    <location>
        <begin position="403"/>
        <end position="424"/>
    </location>
</feature>
<evidence type="ECO:0000313" key="2">
    <source>
        <dbReference type="EMBL" id="MBC8561257.1"/>
    </source>
</evidence>
<keyword evidence="1" id="KW-0812">Transmembrane</keyword>
<feature type="transmembrane region" description="Helical" evidence="1">
    <location>
        <begin position="197"/>
        <end position="218"/>
    </location>
</feature>
<feature type="transmembrane region" description="Helical" evidence="1">
    <location>
        <begin position="12"/>
        <end position="30"/>
    </location>
</feature>
<keyword evidence="1" id="KW-1133">Transmembrane helix</keyword>
<feature type="transmembrane region" description="Helical" evidence="1">
    <location>
        <begin position="256"/>
        <end position="280"/>
    </location>
</feature>
<evidence type="ECO:0000313" key="3">
    <source>
        <dbReference type="Proteomes" id="UP000606193"/>
    </source>
</evidence>
<sequence length="706" mass="80967">MWREHKKLWKQRAVAVFVVAGLLLNLFLLLRSEYSRQSWMEPTVSCYRSIYHEIKGMEPAQAKSYLKKKSNNQNIEYERRIGYETMLDEISRAGSYDDYLEEREKDYSKSKVFEGFRKSSKYDRKDAAKVMKMLRQFQGSTVQIVPSRGWAMILLFFQTDIAGLVTLLAAAAVSFMQEKERGEYFFIRTMKRGRESFIIYKVLALLLFTMEVMLLLYLENILVAWKLYGLGDLNACLQSVNGFIGTGVAADLKESIVLFLGLKLLAYFVSMLLILFLMTVCGTSQKLYICLAVILGGSSLAYWGISANSWVSVLKYVNLIGFLHTGEMMAVYRNIGLYGFPVSYITVGIVFFIVAGILLFSGTVFFFCDQKIVSRAKRHILSQGKRQKKIRGYRLFYGETKKILYYQRVLLMICIFAGVIWWNYTAVHSLYDDESDVYYKEYVDQVSGSYTKVSAKKIKQWREERLALERQIHKEKRKAATDELKSIVESGYARERKRTEGFQVLMNHISYISGISNGGLFYERGYEQLTGYEMAWKRDAVLALEGVLMVILTVAGIYSREYETGMMRLLRTMPGGRQELWSAKLWIGMGIVTVIYGIIYGSEFYRILSAFGTKGWNCSVASMAHIPMYLSGLAVVDYLALISVMRYLGFFLVMAAVYLISSRAKSFIMTVVYSISIFALPLVLYLSGVKVFKYVLLDPLLLGNIF</sequence>